<sequence length="204" mass="23675">MDILTRRPRTRLSPEKRKLQLLEIAIEVFAKRGIGRGGHADIADIAQVSVATVFNYFPTREDLVDEVLTNVEQHFSAFLLENINLDLPVKQNLSTLSNQLVDLVLDDIQWTKIWFEWSTSTREEVWPLFVSTHSQHQKYFREMFVKGIENGEICDEQNPSNIAKLFHGICYSIFVQANRRPDKESLTKLVASFLDMLCIYKEKD</sequence>
<keyword evidence="3" id="KW-0804">Transcription</keyword>
<dbReference type="PRINTS" id="PR00455">
    <property type="entry name" value="HTHTETR"/>
</dbReference>
<evidence type="ECO:0000313" key="7">
    <source>
        <dbReference type="Proteomes" id="UP000348942"/>
    </source>
</evidence>
<dbReference type="PANTHER" id="PTHR30055:SF234">
    <property type="entry name" value="HTH-TYPE TRANSCRIPTIONAL REGULATOR BETI"/>
    <property type="match status" value="1"/>
</dbReference>
<accession>A0A5Q0TDP0</accession>
<dbReference type="PANTHER" id="PTHR30055">
    <property type="entry name" value="HTH-TYPE TRANSCRIPTIONAL REGULATOR RUTR"/>
    <property type="match status" value="1"/>
</dbReference>
<organism evidence="6 7">
    <name type="scientific">Vibrio algicola</name>
    <dbReference type="NCBI Taxonomy" id="2662262"/>
    <lineage>
        <taxon>Bacteria</taxon>
        <taxon>Pseudomonadati</taxon>
        <taxon>Pseudomonadota</taxon>
        <taxon>Gammaproteobacteria</taxon>
        <taxon>Vibrionales</taxon>
        <taxon>Vibrionaceae</taxon>
        <taxon>Vibrio</taxon>
    </lineage>
</organism>
<dbReference type="EMBL" id="CP045699">
    <property type="protein sequence ID" value="QGA64226.1"/>
    <property type="molecule type" value="Genomic_DNA"/>
</dbReference>
<dbReference type="InterPro" id="IPR009057">
    <property type="entry name" value="Homeodomain-like_sf"/>
</dbReference>
<gene>
    <name evidence="6" type="ORF">GFB47_01540</name>
</gene>
<evidence type="ECO:0000256" key="2">
    <source>
        <dbReference type="ARBA" id="ARBA00023125"/>
    </source>
</evidence>
<protein>
    <submittedName>
        <fullName evidence="6">TetR family transcriptional regulator</fullName>
    </submittedName>
</protein>
<dbReference type="SUPFAM" id="SSF48498">
    <property type="entry name" value="Tetracyclin repressor-like, C-terminal domain"/>
    <property type="match status" value="1"/>
</dbReference>
<dbReference type="PROSITE" id="PS50977">
    <property type="entry name" value="HTH_TETR_2"/>
    <property type="match status" value="1"/>
</dbReference>
<dbReference type="GO" id="GO:0000976">
    <property type="term" value="F:transcription cis-regulatory region binding"/>
    <property type="evidence" value="ECO:0007669"/>
    <property type="project" value="TreeGrafter"/>
</dbReference>
<evidence type="ECO:0000256" key="4">
    <source>
        <dbReference type="PROSITE-ProRule" id="PRU00335"/>
    </source>
</evidence>
<dbReference type="SUPFAM" id="SSF46689">
    <property type="entry name" value="Homeodomain-like"/>
    <property type="match status" value="1"/>
</dbReference>
<dbReference type="InterPro" id="IPR036271">
    <property type="entry name" value="Tet_transcr_reg_TetR-rel_C_sf"/>
</dbReference>
<evidence type="ECO:0000256" key="3">
    <source>
        <dbReference type="ARBA" id="ARBA00023163"/>
    </source>
</evidence>
<name>A0A5Q0TDP0_9VIBR</name>
<reference evidence="6 7" key="1">
    <citation type="submission" date="2019-10" db="EMBL/GenBank/DDBJ databases">
        <title>Vibrio sp. nov., isolated from Coralline algae surface.</title>
        <authorList>
            <person name="Geng Y."/>
            <person name="Zhang X."/>
        </authorList>
    </citation>
    <scope>NUCLEOTIDE SEQUENCE [LARGE SCALE GENOMIC DNA]</scope>
    <source>
        <strain evidence="6 7">SM1977</strain>
    </source>
</reference>
<proteinExistence type="predicted"/>
<dbReference type="RefSeq" id="WP_153446021.1">
    <property type="nucleotide sequence ID" value="NZ_CP045699.1"/>
</dbReference>
<evidence type="ECO:0000259" key="5">
    <source>
        <dbReference type="PROSITE" id="PS50977"/>
    </source>
</evidence>
<feature type="domain" description="HTH tetR-type" evidence="5">
    <location>
        <begin position="15"/>
        <end position="75"/>
    </location>
</feature>
<dbReference type="Gene3D" id="1.10.357.10">
    <property type="entry name" value="Tetracycline Repressor, domain 2"/>
    <property type="match status" value="1"/>
</dbReference>
<dbReference type="GO" id="GO:0003700">
    <property type="term" value="F:DNA-binding transcription factor activity"/>
    <property type="evidence" value="ECO:0007669"/>
    <property type="project" value="TreeGrafter"/>
</dbReference>
<dbReference type="Pfam" id="PF00440">
    <property type="entry name" value="TetR_N"/>
    <property type="match status" value="1"/>
</dbReference>
<evidence type="ECO:0000313" key="6">
    <source>
        <dbReference type="EMBL" id="QGA64226.1"/>
    </source>
</evidence>
<keyword evidence="1" id="KW-0805">Transcription regulation</keyword>
<dbReference type="InterPro" id="IPR050109">
    <property type="entry name" value="HTH-type_TetR-like_transc_reg"/>
</dbReference>
<keyword evidence="2 4" id="KW-0238">DNA-binding</keyword>
<dbReference type="AlphaFoldDB" id="A0A5Q0TDP0"/>
<keyword evidence="7" id="KW-1185">Reference proteome</keyword>
<evidence type="ECO:0000256" key="1">
    <source>
        <dbReference type="ARBA" id="ARBA00023015"/>
    </source>
</evidence>
<dbReference type="InterPro" id="IPR001647">
    <property type="entry name" value="HTH_TetR"/>
</dbReference>
<dbReference type="Proteomes" id="UP000348942">
    <property type="component" value="Chromosome 1"/>
</dbReference>
<feature type="DNA-binding region" description="H-T-H motif" evidence="4">
    <location>
        <begin position="38"/>
        <end position="57"/>
    </location>
</feature>